<keyword evidence="4" id="KW-1185">Reference proteome</keyword>
<dbReference type="EMBL" id="JBHRYC010000075">
    <property type="protein sequence ID" value="MFC3638524.1"/>
    <property type="molecule type" value="Genomic_DNA"/>
</dbReference>
<dbReference type="PANTHER" id="PTHR30466">
    <property type="entry name" value="FLAVIN REDUCTASE"/>
    <property type="match status" value="1"/>
</dbReference>
<name>A0ABV7UII0_9HYPH</name>
<accession>A0ABV7UII0</accession>
<dbReference type="Gene3D" id="2.30.110.10">
    <property type="entry name" value="Electron Transport, Fmn-binding Protein, Chain A"/>
    <property type="match status" value="1"/>
</dbReference>
<dbReference type="Pfam" id="PF01613">
    <property type="entry name" value="Flavin_Reduct"/>
    <property type="match status" value="1"/>
</dbReference>
<evidence type="ECO:0000313" key="4">
    <source>
        <dbReference type="Proteomes" id="UP001595704"/>
    </source>
</evidence>
<reference evidence="4" key="1">
    <citation type="journal article" date="2019" name="Int. J. Syst. Evol. Microbiol.">
        <title>The Global Catalogue of Microorganisms (GCM) 10K type strain sequencing project: providing services to taxonomists for standard genome sequencing and annotation.</title>
        <authorList>
            <consortium name="The Broad Institute Genomics Platform"/>
            <consortium name="The Broad Institute Genome Sequencing Center for Infectious Disease"/>
            <person name="Wu L."/>
            <person name="Ma J."/>
        </authorList>
    </citation>
    <scope>NUCLEOTIDE SEQUENCE [LARGE SCALE GENOMIC DNA]</scope>
    <source>
        <strain evidence="4">KCTC 42282</strain>
    </source>
</reference>
<proteinExistence type="predicted"/>
<feature type="domain" description="Flavin reductase like" evidence="2">
    <location>
        <begin position="29"/>
        <end position="179"/>
    </location>
</feature>
<dbReference type="PANTHER" id="PTHR30466:SF1">
    <property type="entry name" value="FMN REDUCTASE (NADH) RUTF"/>
    <property type="match status" value="1"/>
</dbReference>
<dbReference type="InterPro" id="IPR012349">
    <property type="entry name" value="Split_barrel_FMN-bd"/>
</dbReference>
<organism evidence="3 4">
    <name type="scientific">Camelimonas fluminis</name>
    <dbReference type="NCBI Taxonomy" id="1576911"/>
    <lineage>
        <taxon>Bacteria</taxon>
        <taxon>Pseudomonadati</taxon>
        <taxon>Pseudomonadota</taxon>
        <taxon>Alphaproteobacteria</taxon>
        <taxon>Hyphomicrobiales</taxon>
        <taxon>Chelatococcaceae</taxon>
        <taxon>Camelimonas</taxon>
    </lineage>
</organism>
<dbReference type="RefSeq" id="WP_191318940.1">
    <property type="nucleotide sequence ID" value="NZ_BNCG01000005.1"/>
</dbReference>
<dbReference type="GO" id="GO:0016491">
    <property type="term" value="F:oxidoreductase activity"/>
    <property type="evidence" value="ECO:0007669"/>
    <property type="project" value="UniProtKB-KW"/>
</dbReference>
<protein>
    <submittedName>
        <fullName evidence="3">Flavin reductase family protein</fullName>
        <ecNumber evidence="3">1.5.1.-</ecNumber>
    </submittedName>
</protein>
<dbReference type="InterPro" id="IPR050268">
    <property type="entry name" value="NADH-dep_flavin_reductase"/>
</dbReference>
<evidence type="ECO:0000256" key="1">
    <source>
        <dbReference type="ARBA" id="ARBA00023002"/>
    </source>
</evidence>
<dbReference type="InterPro" id="IPR002563">
    <property type="entry name" value="Flavin_Rdtase-like_dom"/>
</dbReference>
<dbReference type="SMART" id="SM00903">
    <property type="entry name" value="Flavin_Reduct"/>
    <property type="match status" value="1"/>
</dbReference>
<evidence type="ECO:0000259" key="2">
    <source>
        <dbReference type="SMART" id="SM00903"/>
    </source>
</evidence>
<comment type="caution">
    <text evidence="3">The sequence shown here is derived from an EMBL/GenBank/DDBJ whole genome shotgun (WGS) entry which is preliminary data.</text>
</comment>
<keyword evidence="1 3" id="KW-0560">Oxidoreductase</keyword>
<dbReference type="SUPFAM" id="SSF50475">
    <property type="entry name" value="FMN-binding split barrel"/>
    <property type="match status" value="1"/>
</dbReference>
<evidence type="ECO:0000313" key="3">
    <source>
        <dbReference type="EMBL" id="MFC3638524.1"/>
    </source>
</evidence>
<dbReference type="Proteomes" id="UP001595704">
    <property type="component" value="Unassembled WGS sequence"/>
</dbReference>
<gene>
    <name evidence="3" type="ORF">ACFONL_14315</name>
</gene>
<sequence length="191" mass="20048">MANSAKPPTSSTADAEPLTPAAEALRQAMRRVAGSVAVVTTRWNDADHGMTVTAFSSVSLDPPMVLVVINTTASLHDPLVRGDGFCLNILDAAQQDIAEAFARRGAGHSRFATGNWFRPRIDGKPAPALALEGAQSWVECTVDTVITAGTHSIITGRARAASSASAGLPLLYLDGTFGRPAWDTPNRPEPT</sequence>
<dbReference type="EC" id="1.5.1.-" evidence="3"/>